<feature type="compositionally biased region" description="Low complexity" evidence="2">
    <location>
        <begin position="624"/>
        <end position="652"/>
    </location>
</feature>
<dbReference type="AlphaFoldDB" id="A0A8I2YJS3"/>
<protein>
    <submittedName>
        <fullName evidence="3">p21-C-terminal region-binding protein-domain-containing protein</fullName>
    </submittedName>
</protein>
<feature type="compositionally biased region" description="Acidic residues" evidence="2">
    <location>
        <begin position="1030"/>
        <end position="1042"/>
    </location>
</feature>
<dbReference type="InterPro" id="IPR025602">
    <property type="entry name" value="BCP1_family"/>
</dbReference>
<feature type="region of interest" description="Disordered" evidence="2">
    <location>
        <begin position="748"/>
        <end position="804"/>
    </location>
</feature>
<evidence type="ECO:0000256" key="2">
    <source>
        <dbReference type="SAM" id="MobiDB-lite"/>
    </source>
</evidence>
<feature type="compositionally biased region" description="Pro residues" evidence="2">
    <location>
        <begin position="452"/>
        <end position="464"/>
    </location>
</feature>
<feature type="region of interest" description="Disordered" evidence="2">
    <location>
        <begin position="301"/>
        <end position="364"/>
    </location>
</feature>
<feature type="compositionally biased region" description="Polar residues" evidence="2">
    <location>
        <begin position="471"/>
        <end position="483"/>
    </location>
</feature>
<evidence type="ECO:0000313" key="4">
    <source>
        <dbReference type="Proteomes" id="UP000683000"/>
    </source>
</evidence>
<reference evidence="3" key="1">
    <citation type="submission" date="2021-03" db="EMBL/GenBank/DDBJ databases">
        <title>Evolutionary innovations through gain and loss of genes in the ectomycorrhizal Boletales.</title>
        <authorList>
            <person name="Wu G."/>
            <person name="Miyauchi S."/>
            <person name="Morin E."/>
            <person name="Yang Z.-L."/>
            <person name="Xu J."/>
            <person name="Martin F.M."/>
        </authorList>
    </citation>
    <scope>NUCLEOTIDE SEQUENCE</scope>
    <source>
        <strain evidence="3">BR01</strain>
    </source>
</reference>
<gene>
    <name evidence="3" type="ORF">JVT61DRAFT_6804</name>
</gene>
<feature type="compositionally biased region" description="Low complexity" evidence="2">
    <location>
        <begin position="593"/>
        <end position="604"/>
    </location>
</feature>
<evidence type="ECO:0000256" key="1">
    <source>
        <dbReference type="ARBA" id="ARBA00006781"/>
    </source>
</evidence>
<accession>A0A8I2YJS3</accession>
<feature type="compositionally biased region" description="Polar residues" evidence="2">
    <location>
        <begin position="760"/>
        <end position="780"/>
    </location>
</feature>
<keyword evidence="4" id="KW-1185">Reference proteome</keyword>
<feature type="compositionally biased region" description="Low complexity" evidence="2">
    <location>
        <begin position="427"/>
        <end position="442"/>
    </location>
</feature>
<comment type="caution">
    <text evidence="3">The sequence shown here is derived from an EMBL/GenBank/DDBJ whole genome shotgun (WGS) entry which is preliminary data.</text>
</comment>
<evidence type="ECO:0000313" key="3">
    <source>
        <dbReference type="EMBL" id="KAG6373185.1"/>
    </source>
</evidence>
<comment type="similarity">
    <text evidence="1">Belongs to the BCP1 family.</text>
</comment>
<organism evidence="3 4">
    <name type="scientific">Boletus reticuloceps</name>
    <dbReference type="NCBI Taxonomy" id="495285"/>
    <lineage>
        <taxon>Eukaryota</taxon>
        <taxon>Fungi</taxon>
        <taxon>Dikarya</taxon>
        <taxon>Basidiomycota</taxon>
        <taxon>Agaricomycotina</taxon>
        <taxon>Agaricomycetes</taxon>
        <taxon>Agaricomycetidae</taxon>
        <taxon>Boletales</taxon>
        <taxon>Boletineae</taxon>
        <taxon>Boletaceae</taxon>
        <taxon>Boletoideae</taxon>
        <taxon>Boletus</taxon>
    </lineage>
</organism>
<feature type="region of interest" description="Disordered" evidence="2">
    <location>
        <begin position="1"/>
        <end position="24"/>
    </location>
</feature>
<dbReference type="PANTHER" id="PTHR13261:SF0">
    <property type="entry name" value="BRCA2 AND CDKN1A-INTERACTING PROTEIN"/>
    <property type="match status" value="1"/>
</dbReference>
<feature type="compositionally biased region" description="Basic and acidic residues" evidence="2">
    <location>
        <begin position="992"/>
        <end position="1002"/>
    </location>
</feature>
<feature type="region of interest" description="Disordered" evidence="2">
    <location>
        <begin position="415"/>
        <end position="706"/>
    </location>
</feature>
<dbReference type="OrthoDB" id="5563016at2759"/>
<feature type="compositionally biased region" description="Acidic residues" evidence="2">
    <location>
        <begin position="11"/>
        <end position="23"/>
    </location>
</feature>
<dbReference type="EMBL" id="JAGFBS010000023">
    <property type="protein sequence ID" value="KAG6373185.1"/>
    <property type="molecule type" value="Genomic_DNA"/>
</dbReference>
<feature type="region of interest" description="Disordered" evidence="2">
    <location>
        <begin position="1089"/>
        <end position="1174"/>
    </location>
</feature>
<feature type="compositionally biased region" description="Polar residues" evidence="2">
    <location>
        <begin position="317"/>
        <end position="336"/>
    </location>
</feature>
<proteinExistence type="inferred from homology"/>
<name>A0A8I2YJS3_9AGAM</name>
<feature type="compositionally biased region" description="Low complexity" evidence="2">
    <location>
        <begin position="936"/>
        <end position="958"/>
    </location>
</feature>
<sequence length="1265" mass="135588">MSKRKQTHEMDIDDDDDNADEPTPDLVDVNFDYYNVNASNDYHAVHRLFIQLFGPDAECVKTGPLTELVATVAEESGVGSTIKTEEEEGSDPYAVLTVISCRDHPGLQTLIDYMLSKSSSDQGFHDTLSSLLQNHTEYHVGLVLSERLINMPVQVMAPMYRMLSEEIDEAIQDVRLLFTFTLILSEEEEAMLAAQRNSKRYRSTANTKLNTSGVYGFHPEDEEIIQHATHTLTFEFTDAPARDADSVGLDVAGRLMLVPAENWKELVKKMEEIHISMFSSRNVEIIRPSFLVTSMALLAPSDWHPPRDHTMDPSIPRQRSSPANDHSSSNHPQQSLQQHAQPPYPYPVQQSQPSWNPPVSAQPFYPSFYQNQHQQLPAQPYPLHPHQSQNPYFDPTANAQLAQWAYQHMMFNAQAQMGSHPPNPQRSGSSSAPASPAEYFSPNQLFNHFPSGTPPPHQQPPPHHAPGYTHRTASADTPRSQPQYEGFHPYRRPPNPVPGRSQESDWRPSGSFQPPYARGEASASSTSVNSSNSNHGNGNGNGRQRTSSIQGQSSSHSHPNGSSSHQGSARGRSGSATQTIPQPPPSAPDATRTRTGSGSSTASANTPNPSRSPSAHPLPHHRTGSSSSAASSAPAHRPSGSISASPTSTPSSHSHHSSHSTQARPTRPSPLSQGSTYTTTSPPLPSPTPRAQTTHASAHADRRISRDDSGLATMLENSAIGLGGTSAVKSGGLKGRLRRALSLNAAQALQEEDDSAHASAKTNGSEAPSPTDANDASSTITEGTVGTAVGGSGATTGPTAKKRSRAASLFNSRLNASTDNISLSSTMSSASVVIRKIGSIGKLARRNSLAGITSLFKDKKDKEKEKDGDAEASSSSGKKPKKKKDAKGSVAEPAVSHAVAELDRGSGSGGDWSDSSLSGLSPAAKLARQHTLKSNAEAAARAKAAVEAQAQATQAEQAKSVSGANGSGVPVPSTWEKNTATARGDSPGPGRRIAEDGTRVIVEDDSDSGSEDGPGAGYSAPQGQSYISEGWDDDEPWPEEEDETIRIAVGSPAEEDEVLEWAKNMRRTIDRSRAPVKGILKGAENYNQASHIPDQAGNPSFNRIRSNSYNSHPGSTSELGPLARIPSPDPDHIDGLHRHPSHSSSHSNAHAGNAGEAGRSSPHHGTLFSLPNSSAPALSTIPTVPATVSHRSTSGTATTRKLVFADSLSVYDTFSSSVYDRRSEPATWSRLTPALAQRIKEELNSYKMEEMEVHACSRMHTQFFI</sequence>
<dbReference type="PANTHER" id="PTHR13261">
    <property type="entry name" value="BRCA2 AND CDKN1A INTERACTING PROTEIN"/>
    <property type="match status" value="1"/>
</dbReference>
<feature type="region of interest" description="Disordered" evidence="2">
    <location>
        <begin position="860"/>
        <end position="1042"/>
    </location>
</feature>
<feature type="compositionally biased region" description="Low complexity" evidence="2">
    <location>
        <begin position="337"/>
        <end position="354"/>
    </location>
</feature>
<feature type="compositionally biased region" description="Low complexity" evidence="2">
    <location>
        <begin position="521"/>
        <end position="568"/>
    </location>
</feature>
<feature type="compositionally biased region" description="Polar residues" evidence="2">
    <location>
        <begin position="1097"/>
        <end position="1118"/>
    </location>
</feature>
<feature type="compositionally biased region" description="Basic and acidic residues" evidence="2">
    <location>
        <begin position="860"/>
        <end position="869"/>
    </location>
</feature>
<dbReference type="Proteomes" id="UP000683000">
    <property type="component" value="Unassembled WGS sequence"/>
</dbReference>
<dbReference type="Pfam" id="PF13862">
    <property type="entry name" value="BCCIP"/>
    <property type="match status" value="1"/>
</dbReference>
<feature type="compositionally biased region" description="Low complexity" evidence="2">
    <location>
        <begin position="911"/>
        <end position="921"/>
    </location>
</feature>
<dbReference type="GO" id="GO:0005634">
    <property type="term" value="C:nucleus"/>
    <property type="evidence" value="ECO:0007669"/>
    <property type="project" value="TreeGrafter"/>
</dbReference>
<feature type="compositionally biased region" description="Low complexity" evidence="2">
    <location>
        <begin position="1142"/>
        <end position="1154"/>
    </location>
</feature>